<dbReference type="Proteomes" id="UP000326532">
    <property type="component" value="Unassembled WGS sequence"/>
</dbReference>
<dbReference type="EMBL" id="ML734966">
    <property type="protein sequence ID" value="KAB8206014.1"/>
    <property type="molecule type" value="Genomic_DNA"/>
</dbReference>
<keyword evidence="2" id="KW-1185">Reference proteome</keyword>
<evidence type="ECO:0000313" key="1">
    <source>
        <dbReference type="EMBL" id="KAB8206014.1"/>
    </source>
</evidence>
<protein>
    <submittedName>
        <fullName evidence="1">Uncharacterized protein</fullName>
    </submittedName>
</protein>
<name>A0A5N6DM01_ASPPA</name>
<dbReference type="AlphaFoldDB" id="A0A5N6DM01"/>
<evidence type="ECO:0000313" key="2">
    <source>
        <dbReference type="Proteomes" id="UP000326532"/>
    </source>
</evidence>
<organism evidence="1 2">
    <name type="scientific">Aspergillus parasiticus</name>
    <dbReference type="NCBI Taxonomy" id="5067"/>
    <lineage>
        <taxon>Eukaryota</taxon>
        <taxon>Fungi</taxon>
        <taxon>Dikarya</taxon>
        <taxon>Ascomycota</taxon>
        <taxon>Pezizomycotina</taxon>
        <taxon>Eurotiomycetes</taxon>
        <taxon>Eurotiomycetidae</taxon>
        <taxon>Eurotiales</taxon>
        <taxon>Aspergillaceae</taxon>
        <taxon>Aspergillus</taxon>
        <taxon>Aspergillus subgen. Circumdati</taxon>
    </lineage>
</organism>
<proteinExistence type="predicted"/>
<accession>A0A5N6DM01</accession>
<gene>
    <name evidence="1" type="ORF">BDV34DRAFT_92702</name>
</gene>
<reference evidence="1 2" key="1">
    <citation type="submission" date="2019-04" db="EMBL/GenBank/DDBJ databases">
        <title>Fungal friends and foes A comparative genomics study of 23 Aspergillus species from section Flavi.</title>
        <authorList>
            <consortium name="DOE Joint Genome Institute"/>
            <person name="Kjaerbolling I."/>
            <person name="Vesth T.C."/>
            <person name="Frisvad J.C."/>
            <person name="Nybo J.L."/>
            <person name="Theobald S."/>
            <person name="Kildgaard S."/>
            <person name="Petersen T.I."/>
            <person name="Kuo A."/>
            <person name="Sato A."/>
            <person name="Lyhne E.K."/>
            <person name="Kogle M.E."/>
            <person name="Wiebenga A."/>
            <person name="Kun R.S."/>
            <person name="Lubbers R.J."/>
            <person name="Makela M.R."/>
            <person name="Barry K."/>
            <person name="Chovatia M."/>
            <person name="Clum A."/>
            <person name="Daum C."/>
            <person name="Haridas S."/>
            <person name="He G."/>
            <person name="LaButti K."/>
            <person name="Lipzen A."/>
            <person name="Mondo S."/>
            <person name="Pangilinan J."/>
            <person name="Riley R."/>
            <person name="Salamov A."/>
            <person name="Simmons B.A."/>
            <person name="Magnuson J.K."/>
            <person name="Henrissat B."/>
            <person name="Mortensen U.H."/>
            <person name="Larsen T.O."/>
            <person name="De vries R.P."/>
            <person name="Grigoriev I.V."/>
            <person name="Machida M."/>
            <person name="Baker S.E."/>
            <person name="Andersen M.R."/>
        </authorList>
    </citation>
    <scope>NUCLEOTIDE SEQUENCE [LARGE SCALE GENOMIC DNA]</scope>
    <source>
        <strain evidence="1 2">CBS 117618</strain>
    </source>
</reference>
<sequence length="161" mass="17153">MGERPFLSTALTSAPRSTRNLTTSSWQFSAAQCSGVQPFSSAADKSAPWLTNSLTVSICPPYDAIYSAVRPLRSIADILAPCSRRSRTSSVWPRSAAICNGVAPRAFAMFTLTTAPLLRSSRTIRASLLLDAKASGVHPPYPTMVASAPFSRSNLTISTCP</sequence>
<dbReference type="VEuPathDB" id="FungiDB:BDV34DRAFT_92702"/>